<dbReference type="InterPro" id="IPR058625">
    <property type="entry name" value="MdtA-like_BSH"/>
</dbReference>
<keyword evidence="2" id="KW-0175">Coiled coil</keyword>
<sequence>MKQLPFLTLAPVTLMVLSGCSEAPTAIADQAPRPVQVIELGNNQQIRLKTFSGVLEAADSANLAFKVPGTIEQILVKTGDTVSKGQIIARLDPHDYQVTVTELEARLEEAKAARALAEIELKRVRQATGDNAIAAVNLDRAVSGYKRSDAMVKVVQQNLQKAKDALSYTQLTAPFNGVIGKQFSEQYEQASPGIPVFTLHQPNQLQATIDMPESLVTQFGQIKDAQISWFDADKSLPVQLKEISTLPDPIKQTYTFTYKLERPSSDLLPGKAIQLNLPYQHREDSYCVPYSALKEAEYGPSVFVLKSGKADLQRVEIESIHANQACISGNMKPGDMVITAGAHYLKPGQPVGAIRTVAMNNAMTQ</sequence>
<dbReference type="PANTHER" id="PTHR30469:SF20">
    <property type="entry name" value="EFFLUX RND TRANSPORTER PERIPLASMIC ADAPTOR SUBUNIT"/>
    <property type="match status" value="1"/>
</dbReference>
<dbReference type="InterPro" id="IPR006143">
    <property type="entry name" value="RND_pump_MFP"/>
</dbReference>
<dbReference type="Pfam" id="PF25917">
    <property type="entry name" value="BSH_RND"/>
    <property type="match status" value="1"/>
</dbReference>
<dbReference type="PROSITE" id="PS51257">
    <property type="entry name" value="PROKAR_LIPOPROTEIN"/>
    <property type="match status" value="1"/>
</dbReference>
<reference evidence="5 6" key="1">
    <citation type="submission" date="2012-12" db="EMBL/GenBank/DDBJ databases">
        <title>Genome Assembly of Photobacterium sp. AK15.</title>
        <authorList>
            <person name="Khatri I."/>
            <person name="Vaidya B."/>
            <person name="Srinivas T.N.R."/>
            <person name="Subramanian S."/>
            <person name="Pinnaka A."/>
        </authorList>
    </citation>
    <scope>NUCLEOTIDE SEQUENCE [LARGE SCALE GENOMIC DNA]</scope>
    <source>
        <strain evidence="5 6">AK15</strain>
    </source>
</reference>
<feature type="chain" id="PRO_5003993892" evidence="3">
    <location>
        <begin position="24"/>
        <end position="365"/>
    </location>
</feature>
<dbReference type="SUPFAM" id="SSF111369">
    <property type="entry name" value="HlyD-like secretion proteins"/>
    <property type="match status" value="1"/>
</dbReference>
<name>L8JFV2_9GAMM</name>
<dbReference type="Gene3D" id="2.40.420.20">
    <property type="match status" value="1"/>
</dbReference>
<comment type="caution">
    <text evidence="5">The sequence shown here is derived from an EMBL/GenBank/DDBJ whole genome shotgun (WGS) entry which is preliminary data.</text>
</comment>
<dbReference type="PATRIC" id="fig|1056511.3.peg.1696"/>
<dbReference type="NCBIfam" id="TIGR01730">
    <property type="entry name" value="RND_mfp"/>
    <property type="match status" value="1"/>
</dbReference>
<feature type="domain" description="Multidrug resistance protein MdtA-like barrel-sandwich hybrid" evidence="4">
    <location>
        <begin position="63"/>
        <end position="182"/>
    </location>
</feature>
<evidence type="ECO:0000313" key="5">
    <source>
        <dbReference type="EMBL" id="ELR66292.1"/>
    </source>
</evidence>
<evidence type="ECO:0000256" key="2">
    <source>
        <dbReference type="SAM" id="Coils"/>
    </source>
</evidence>
<dbReference type="GO" id="GO:1990281">
    <property type="term" value="C:efflux pump complex"/>
    <property type="evidence" value="ECO:0007669"/>
    <property type="project" value="TreeGrafter"/>
</dbReference>
<keyword evidence="6" id="KW-1185">Reference proteome</keyword>
<organism evidence="5 6">
    <name type="scientific">Photobacterium marinum</name>
    <dbReference type="NCBI Taxonomy" id="1056511"/>
    <lineage>
        <taxon>Bacteria</taxon>
        <taxon>Pseudomonadati</taxon>
        <taxon>Pseudomonadota</taxon>
        <taxon>Gammaproteobacteria</taxon>
        <taxon>Vibrionales</taxon>
        <taxon>Vibrionaceae</taxon>
        <taxon>Photobacterium</taxon>
    </lineage>
</organism>
<evidence type="ECO:0000313" key="6">
    <source>
        <dbReference type="Proteomes" id="UP000011134"/>
    </source>
</evidence>
<comment type="similarity">
    <text evidence="1">Belongs to the membrane fusion protein (MFP) (TC 8.A.1) family.</text>
</comment>
<proteinExistence type="inferred from homology"/>
<protein>
    <submittedName>
        <fullName evidence="5">Putative efflux protein</fullName>
    </submittedName>
</protein>
<feature type="signal peptide" evidence="3">
    <location>
        <begin position="1"/>
        <end position="23"/>
    </location>
</feature>
<evidence type="ECO:0000256" key="1">
    <source>
        <dbReference type="ARBA" id="ARBA00009477"/>
    </source>
</evidence>
<gene>
    <name evidence="5" type="ORF">C942_04880</name>
</gene>
<evidence type="ECO:0000256" key="3">
    <source>
        <dbReference type="SAM" id="SignalP"/>
    </source>
</evidence>
<evidence type="ECO:0000259" key="4">
    <source>
        <dbReference type="Pfam" id="PF25917"/>
    </source>
</evidence>
<dbReference type="OrthoDB" id="2110899at2"/>
<accession>L8JFV2</accession>
<dbReference type="Gene3D" id="2.40.50.100">
    <property type="match status" value="1"/>
</dbReference>
<dbReference type="Gene3D" id="2.40.30.170">
    <property type="match status" value="1"/>
</dbReference>
<dbReference type="PANTHER" id="PTHR30469">
    <property type="entry name" value="MULTIDRUG RESISTANCE PROTEIN MDTA"/>
    <property type="match status" value="1"/>
</dbReference>
<dbReference type="EMBL" id="AMZO01000008">
    <property type="protein sequence ID" value="ELR66292.1"/>
    <property type="molecule type" value="Genomic_DNA"/>
</dbReference>
<dbReference type="RefSeq" id="WP_007464526.1">
    <property type="nucleotide sequence ID" value="NZ_AMZO01000008.1"/>
</dbReference>
<feature type="coiled-coil region" evidence="2">
    <location>
        <begin position="100"/>
        <end position="127"/>
    </location>
</feature>
<dbReference type="AlphaFoldDB" id="L8JFV2"/>
<keyword evidence="3" id="KW-0732">Signal</keyword>
<dbReference type="Proteomes" id="UP000011134">
    <property type="component" value="Unassembled WGS sequence"/>
</dbReference>
<dbReference type="Gene3D" id="1.10.287.470">
    <property type="entry name" value="Helix hairpin bin"/>
    <property type="match status" value="1"/>
</dbReference>
<dbReference type="GO" id="GO:0015562">
    <property type="term" value="F:efflux transmembrane transporter activity"/>
    <property type="evidence" value="ECO:0007669"/>
    <property type="project" value="TreeGrafter"/>
</dbReference>